<sequence>MMKTHLAIVPLFAASALLSGCTVDAADPAGQGAQVGRAEQRLDQTCSYFESGQWIEFDCWEGGGDWDPPGPGEAEPPGGGEEGGPGTGGEEGEPVPPSLDAGIVFSSNGPIYGKYCTQIIEPADVGGGWGDNYLCSTDYIGFRWSYADPIAGMRCYRINESAEPWTTHWGDNYLCVPSEARLTLFWSTAGAFADVNLRSVRFYEPQDPHTWHDNYLGYYKY</sequence>
<dbReference type="PROSITE" id="PS51257">
    <property type="entry name" value="PROKAR_LIPOPROTEIN"/>
    <property type="match status" value="1"/>
</dbReference>
<keyword evidence="2" id="KW-0732">Signal</keyword>
<dbReference type="AlphaFoldDB" id="A0A150PPT4"/>
<feature type="region of interest" description="Disordered" evidence="1">
    <location>
        <begin position="60"/>
        <end position="100"/>
    </location>
</feature>
<dbReference type="Proteomes" id="UP000075604">
    <property type="component" value="Unassembled WGS sequence"/>
</dbReference>
<feature type="chain" id="PRO_5007566079" description="Secreted protein" evidence="2">
    <location>
        <begin position="26"/>
        <end position="221"/>
    </location>
</feature>
<evidence type="ECO:0000313" key="3">
    <source>
        <dbReference type="EMBL" id="KYF57660.1"/>
    </source>
</evidence>
<feature type="signal peptide" evidence="2">
    <location>
        <begin position="1"/>
        <end position="25"/>
    </location>
</feature>
<gene>
    <name evidence="3" type="ORF">BE04_50110</name>
</gene>
<proteinExistence type="predicted"/>
<name>A0A150PPT4_SORCE</name>
<evidence type="ECO:0000256" key="2">
    <source>
        <dbReference type="SAM" id="SignalP"/>
    </source>
</evidence>
<reference evidence="3 4" key="1">
    <citation type="submission" date="2014-02" db="EMBL/GenBank/DDBJ databases">
        <title>The small core and large imbalanced accessory genome model reveals a collaborative survival strategy of Sorangium cellulosum strains in nature.</title>
        <authorList>
            <person name="Han K."/>
            <person name="Peng R."/>
            <person name="Blom J."/>
            <person name="Li Y.-Z."/>
        </authorList>
    </citation>
    <scope>NUCLEOTIDE SEQUENCE [LARGE SCALE GENOMIC DNA]</scope>
    <source>
        <strain evidence="3 4">So0157-18</strain>
    </source>
</reference>
<comment type="caution">
    <text evidence="3">The sequence shown here is derived from an EMBL/GenBank/DDBJ whole genome shotgun (WGS) entry which is preliminary data.</text>
</comment>
<evidence type="ECO:0008006" key="5">
    <source>
        <dbReference type="Google" id="ProtNLM"/>
    </source>
</evidence>
<feature type="compositionally biased region" description="Gly residues" evidence="1">
    <location>
        <begin position="77"/>
        <end position="89"/>
    </location>
</feature>
<evidence type="ECO:0000313" key="4">
    <source>
        <dbReference type="Proteomes" id="UP000075604"/>
    </source>
</evidence>
<dbReference type="EMBL" id="JELX01001782">
    <property type="protein sequence ID" value="KYF57660.1"/>
    <property type="molecule type" value="Genomic_DNA"/>
</dbReference>
<protein>
    <recommendedName>
        <fullName evidence="5">Secreted protein</fullName>
    </recommendedName>
</protein>
<evidence type="ECO:0000256" key="1">
    <source>
        <dbReference type="SAM" id="MobiDB-lite"/>
    </source>
</evidence>
<accession>A0A150PPT4</accession>
<organism evidence="3 4">
    <name type="scientific">Sorangium cellulosum</name>
    <name type="common">Polyangium cellulosum</name>
    <dbReference type="NCBI Taxonomy" id="56"/>
    <lineage>
        <taxon>Bacteria</taxon>
        <taxon>Pseudomonadati</taxon>
        <taxon>Myxococcota</taxon>
        <taxon>Polyangia</taxon>
        <taxon>Polyangiales</taxon>
        <taxon>Polyangiaceae</taxon>
        <taxon>Sorangium</taxon>
    </lineage>
</organism>